<dbReference type="GO" id="GO:0000103">
    <property type="term" value="P:sulfate assimilation"/>
    <property type="evidence" value="ECO:0007669"/>
    <property type="project" value="TreeGrafter"/>
</dbReference>
<evidence type="ECO:0000313" key="13">
    <source>
        <dbReference type="Proteomes" id="UP000001971"/>
    </source>
</evidence>
<keyword evidence="9 11" id="KW-0472">Membrane</keyword>
<keyword evidence="3" id="KW-1003">Cell membrane</keyword>
<dbReference type="InterPro" id="IPR059112">
    <property type="entry name" value="CysZ/EI24"/>
</dbReference>
<gene>
    <name evidence="12" type="ordered locus">YPA_2181</name>
</gene>
<dbReference type="PANTHER" id="PTHR37468">
    <property type="entry name" value="SULFATE TRANSPORTER CYSZ"/>
    <property type="match status" value="1"/>
</dbReference>
<evidence type="ECO:0000256" key="6">
    <source>
        <dbReference type="ARBA" id="ARBA00022692"/>
    </source>
</evidence>
<dbReference type="AlphaFoldDB" id="A0A0H2Y8Q2"/>
<evidence type="ECO:0000256" key="9">
    <source>
        <dbReference type="ARBA" id="ARBA00023136"/>
    </source>
</evidence>
<name>A0A0H2Y8Q2_YERPA</name>
<keyword evidence="6 11" id="KW-0812">Transmembrane</keyword>
<evidence type="ECO:0000256" key="8">
    <source>
        <dbReference type="ARBA" id="ARBA00023032"/>
    </source>
</evidence>
<keyword evidence="5" id="KW-0028">Amino-acid biosynthesis</keyword>
<reference evidence="12 13" key="1">
    <citation type="journal article" date="2006" name="J. Bacteriol.">
        <title>Complete genome sequence of Yersinia pestis strains Antiqua and Nepal516: evidence of gene reduction in an emerging pathogen.</title>
        <authorList>
            <person name="Chain P.S."/>
            <person name="Hu P."/>
            <person name="Malfatti S.A."/>
            <person name="Radnedge L."/>
            <person name="Larimer F."/>
            <person name="Vergez L.M."/>
            <person name="Worsham P."/>
            <person name="Chu M.C."/>
            <person name="Andersen G.L."/>
        </authorList>
    </citation>
    <scope>NUCLEOTIDE SEQUENCE [LARGE SCALE GENOMIC DNA]</scope>
    <source>
        <strain evidence="12 13">Antiqua</strain>
    </source>
</reference>
<evidence type="ECO:0000256" key="3">
    <source>
        <dbReference type="ARBA" id="ARBA00022475"/>
    </source>
</evidence>
<protein>
    <submittedName>
        <fullName evidence="12">Putative membrane protein</fullName>
    </submittedName>
</protein>
<evidence type="ECO:0000256" key="1">
    <source>
        <dbReference type="ARBA" id="ARBA00004141"/>
    </source>
</evidence>
<dbReference type="KEGG" id="ypa:YPA_2181"/>
<evidence type="ECO:0000256" key="7">
    <source>
        <dbReference type="ARBA" id="ARBA00022989"/>
    </source>
</evidence>
<evidence type="ECO:0000256" key="4">
    <source>
        <dbReference type="ARBA" id="ARBA00022519"/>
    </source>
</evidence>
<dbReference type="Proteomes" id="UP000001971">
    <property type="component" value="Chromosome"/>
</dbReference>
<keyword evidence="7 11" id="KW-1133">Transmembrane helix</keyword>
<keyword evidence="10" id="KW-0198">Cysteine biosynthesis</keyword>
<accession>A0A0H2Y8Q2</accession>
<keyword evidence="2" id="KW-0813">Transport</keyword>
<evidence type="ECO:0000256" key="10">
    <source>
        <dbReference type="ARBA" id="ARBA00023192"/>
    </source>
</evidence>
<dbReference type="PANTHER" id="PTHR37468:SF1">
    <property type="entry name" value="SULFATE TRANSPORTER CYSZ"/>
    <property type="match status" value="1"/>
</dbReference>
<evidence type="ECO:0000313" key="12">
    <source>
        <dbReference type="EMBL" id="ABG14146.1"/>
    </source>
</evidence>
<dbReference type="GO" id="GO:0005886">
    <property type="term" value="C:plasma membrane"/>
    <property type="evidence" value="ECO:0007669"/>
    <property type="project" value="TreeGrafter"/>
</dbReference>
<dbReference type="InterPro" id="IPR050480">
    <property type="entry name" value="CysZ-like"/>
</dbReference>
<dbReference type="Pfam" id="PF07264">
    <property type="entry name" value="EI24"/>
    <property type="match status" value="1"/>
</dbReference>
<dbReference type="GO" id="GO:0019344">
    <property type="term" value="P:cysteine biosynthetic process"/>
    <property type="evidence" value="ECO:0007669"/>
    <property type="project" value="UniProtKB-KW"/>
</dbReference>
<dbReference type="GO" id="GO:0009675">
    <property type="term" value="F:high-affinity sulfate:proton symporter activity"/>
    <property type="evidence" value="ECO:0007669"/>
    <property type="project" value="TreeGrafter"/>
</dbReference>
<evidence type="ECO:0000256" key="2">
    <source>
        <dbReference type="ARBA" id="ARBA00022448"/>
    </source>
</evidence>
<dbReference type="EMBL" id="CP000308">
    <property type="protein sequence ID" value="ABG14146.1"/>
    <property type="molecule type" value="Genomic_DNA"/>
</dbReference>
<keyword evidence="8" id="KW-0764">Sulfate transport</keyword>
<evidence type="ECO:0000256" key="11">
    <source>
        <dbReference type="SAM" id="Phobius"/>
    </source>
</evidence>
<keyword evidence="4" id="KW-0997">Cell inner membrane</keyword>
<evidence type="ECO:0000256" key="5">
    <source>
        <dbReference type="ARBA" id="ARBA00022605"/>
    </source>
</evidence>
<organism evidence="12 13">
    <name type="scientific">Yersinia pestis bv. Antiqua (strain Antiqua)</name>
    <dbReference type="NCBI Taxonomy" id="360102"/>
    <lineage>
        <taxon>Bacteria</taxon>
        <taxon>Pseudomonadati</taxon>
        <taxon>Pseudomonadota</taxon>
        <taxon>Gammaproteobacteria</taxon>
        <taxon>Enterobacterales</taxon>
        <taxon>Yersiniaceae</taxon>
        <taxon>Yersinia</taxon>
    </lineage>
</organism>
<proteinExistence type="predicted"/>
<sequence length="56" mass="6387">MRTALRQNKVDNLQFGALVSLFTMIPFLNLVIMPVAVCGATAMWVDRYRSQFIQLP</sequence>
<feature type="transmembrane region" description="Helical" evidence="11">
    <location>
        <begin position="15"/>
        <end position="45"/>
    </location>
</feature>
<comment type="subcellular location">
    <subcellularLocation>
        <location evidence="1">Membrane</location>
        <topology evidence="1">Multi-pass membrane protein</topology>
    </subcellularLocation>
</comment>